<feature type="region of interest" description="Disordered" evidence="1">
    <location>
        <begin position="1"/>
        <end position="75"/>
    </location>
</feature>
<proteinExistence type="predicted"/>
<reference evidence="4" key="1">
    <citation type="submission" date="2017-02" db="UniProtKB">
        <authorList>
            <consortium name="WormBaseParasite"/>
        </authorList>
    </citation>
    <scope>IDENTIFICATION</scope>
</reference>
<protein>
    <submittedName>
        <fullName evidence="2 4">Uncharacterized protein</fullName>
    </submittedName>
</protein>
<dbReference type="EMBL" id="UYSL01021895">
    <property type="protein sequence ID" value="VDL79401.1"/>
    <property type="molecule type" value="Genomic_DNA"/>
</dbReference>
<accession>A0A0N4YG83</accession>
<gene>
    <name evidence="2" type="ORF">NBR_LOCUS15807</name>
</gene>
<dbReference type="WBParaSite" id="NBR_0001580601-mRNA-1">
    <property type="protein sequence ID" value="NBR_0001580601-mRNA-1"/>
    <property type="gene ID" value="NBR_0001580601"/>
</dbReference>
<feature type="compositionally biased region" description="Basic and acidic residues" evidence="1">
    <location>
        <begin position="12"/>
        <end position="23"/>
    </location>
</feature>
<reference evidence="2 3" key="2">
    <citation type="submission" date="2018-11" db="EMBL/GenBank/DDBJ databases">
        <authorList>
            <consortium name="Pathogen Informatics"/>
        </authorList>
    </citation>
    <scope>NUCLEOTIDE SEQUENCE [LARGE SCALE GENOMIC DNA]</scope>
</reference>
<keyword evidence="3" id="KW-1185">Reference proteome</keyword>
<dbReference type="AlphaFoldDB" id="A0A0N4YG83"/>
<name>A0A0N4YG83_NIPBR</name>
<dbReference type="Proteomes" id="UP000271162">
    <property type="component" value="Unassembled WGS sequence"/>
</dbReference>
<evidence type="ECO:0000256" key="1">
    <source>
        <dbReference type="SAM" id="MobiDB-lite"/>
    </source>
</evidence>
<sequence>MPNSSSSSNDGSARREVSEEMKRTSPQLHRFSPQPKIFPPRAGGVISSRCDGDPSNSTNLPSQKRIPMLTSQDTP</sequence>
<organism evidence="4">
    <name type="scientific">Nippostrongylus brasiliensis</name>
    <name type="common">Rat hookworm</name>
    <dbReference type="NCBI Taxonomy" id="27835"/>
    <lineage>
        <taxon>Eukaryota</taxon>
        <taxon>Metazoa</taxon>
        <taxon>Ecdysozoa</taxon>
        <taxon>Nematoda</taxon>
        <taxon>Chromadorea</taxon>
        <taxon>Rhabditida</taxon>
        <taxon>Rhabditina</taxon>
        <taxon>Rhabditomorpha</taxon>
        <taxon>Strongyloidea</taxon>
        <taxon>Heligmosomidae</taxon>
        <taxon>Nippostrongylus</taxon>
    </lineage>
</organism>
<evidence type="ECO:0000313" key="2">
    <source>
        <dbReference type="EMBL" id="VDL79401.1"/>
    </source>
</evidence>
<evidence type="ECO:0000313" key="4">
    <source>
        <dbReference type="WBParaSite" id="NBR_0001580601-mRNA-1"/>
    </source>
</evidence>
<evidence type="ECO:0000313" key="3">
    <source>
        <dbReference type="Proteomes" id="UP000271162"/>
    </source>
</evidence>